<keyword evidence="3" id="KW-1185">Reference proteome</keyword>
<feature type="signal peptide" evidence="1">
    <location>
        <begin position="1"/>
        <end position="21"/>
    </location>
</feature>
<accession>A0ABU2C7C8</accession>
<evidence type="ECO:0000313" key="2">
    <source>
        <dbReference type="EMBL" id="MDR7377247.1"/>
    </source>
</evidence>
<gene>
    <name evidence="2" type="ORF">J2X19_001926</name>
</gene>
<sequence length="152" mass="16833">MRPMIYSVAAACLLACGTAQAIDTSAPSASERLHNAQKAIQSKDWRRAQFELNAALRDEPRNADIHNLLGYTARKSSTPNLPQAFEHYKIALQINPQHRGAHEYIGEAYLMDKQPAEAEKHLAALEKICGNQSCEEYADLAKAITAYKTSHP</sequence>
<evidence type="ECO:0000256" key="1">
    <source>
        <dbReference type="SAM" id="SignalP"/>
    </source>
</evidence>
<dbReference type="RefSeq" id="WP_310372874.1">
    <property type="nucleotide sequence ID" value="NZ_JAVDXT010000002.1"/>
</dbReference>
<feature type="chain" id="PRO_5046825186" evidence="1">
    <location>
        <begin position="22"/>
        <end position="152"/>
    </location>
</feature>
<name>A0ABU2C7C8_9BURK</name>
<dbReference type="EMBL" id="JAVDXT010000002">
    <property type="protein sequence ID" value="MDR7377247.1"/>
    <property type="molecule type" value="Genomic_DNA"/>
</dbReference>
<dbReference type="InterPro" id="IPR011990">
    <property type="entry name" value="TPR-like_helical_dom_sf"/>
</dbReference>
<organism evidence="2 3">
    <name type="scientific">Rhodoferax ferrireducens</name>
    <dbReference type="NCBI Taxonomy" id="192843"/>
    <lineage>
        <taxon>Bacteria</taxon>
        <taxon>Pseudomonadati</taxon>
        <taxon>Pseudomonadota</taxon>
        <taxon>Betaproteobacteria</taxon>
        <taxon>Burkholderiales</taxon>
        <taxon>Comamonadaceae</taxon>
        <taxon>Rhodoferax</taxon>
    </lineage>
</organism>
<comment type="caution">
    <text evidence="2">The sequence shown here is derived from an EMBL/GenBank/DDBJ whole genome shotgun (WGS) entry which is preliminary data.</text>
</comment>
<dbReference type="Gene3D" id="1.25.40.10">
    <property type="entry name" value="Tetratricopeptide repeat domain"/>
    <property type="match status" value="1"/>
</dbReference>
<evidence type="ECO:0000313" key="3">
    <source>
        <dbReference type="Proteomes" id="UP001180487"/>
    </source>
</evidence>
<reference evidence="2 3" key="1">
    <citation type="submission" date="2023-07" db="EMBL/GenBank/DDBJ databases">
        <title>Sorghum-associated microbial communities from plants grown in Nebraska, USA.</title>
        <authorList>
            <person name="Schachtman D."/>
        </authorList>
    </citation>
    <scope>NUCLEOTIDE SEQUENCE [LARGE SCALE GENOMIC DNA]</scope>
    <source>
        <strain evidence="2 3">BE313</strain>
    </source>
</reference>
<dbReference type="Proteomes" id="UP001180487">
    <property type="component" value="Unassembled WGS sequence"/>
</dbReference>
<keyword evidence="1" id="KW-0732">Signal</keyword>
<dbReference type="SUPFAM" id="SSF48452">
    <property type="entry name" value="TPR-like"/>
    <property type="match status" value="1"/>
</dbReference>
<protein>
    <submittedName>
        <fullName evidence="2">Tfp pilus assembly protein PilF</fullName>
    </submittedName>
</protein>
<proteinExistence type="predicted"/>